<reference evidence="1 2" key="1">
    <citation type="submission" date="2023-08" db="EMBL/GenBank/DDBJ databases">
        <title>The whole genome sequence of Lysobacter yananisis.</title>
        <authorList>
            <person name="Sun H."/>
        </authorList>
    </citation>
    <scope>NUCLEOTIDE SEQUENCE [LARGE SCALE GENOMIC DNA]</scope>
    <source>
        <strain evidence="1 2">SNNU513</strain>
    </source>
</reference>
<dbReference type="RefSeq" id="WP_309151776.1">
    <property type="nucleotide sequence ID" value="NZ_CP133568.1"/>
</dbReference>
<dbReference type="EMBL" id="CP133568">
    <property type="protein sequence ID" value="WMT02840.1"/>
    <property type="molecule type" value="Genomic_DNA"/>
</dbReference>
<accession>A0ABY9P705</accession>
<name>A0ABY9P705_9GAMM</name>
<sequence length="63" mass="6779">MDVLPEHFADLLAFAESALDYVDAAAAAERERHRVNGAPHSLVVAQTVADGLRAAIAEARRHD</sequence>
<proteinExistence type="predicted"/>
<gene>
    <name evidence="1" type="ORF">RDV84_23230</name>
</gene>
<evidence type="ECO:0000313" key="1">
    <source>
        <dbReference type="EMBL" id="WMT02840.1"/>
    </source>
</evidence>
<organism evidence="1 2">
    <name type="scientific">Lysobacter yananisis</name>
    <dbReference type="NCBI Taxonomy" id="1003114"/>
    <lineage>
        <taxon>Bacteria</taxon>
        <taxon>Pseudomonadati</taxon>
        <taxon>Pseudomonadota</taxon>
        <taxon>Gammaproteobacteria</taxon>
        <taxon>Lysobacterales</taxon>
        <taxon>Lysobacteraceae</taxon>
        <taxon>Lysobacter</taxon>
    </lineage>
</organism>
<evidence type="ECO:0000313" key="2">
    <source>
        <dbReference type="Proteomes" id="UP001229313"/>
    </source>
</evidence>
<keyword evidence="2" id="KW-1185">Reference proteome</keyword>
<dbReference type="Proteomes" id="UP001229313">
    <property type="component" value="Chromosome"/>
</dbReference>
<protein>
    <submittedName>
        <fullName evidence="1">Uncharacterized protein</fullName>
    </submittedName>
</protein>